<sequence length="280" mass="31570">MSMFADDPYDYELEIRQHPIRARMCGLGDKDRRQISPPVCVKLNIYYKGTKNHIAIDELTNRNFFLVSQLWSADMKTDLSTVISDTPPIKTPSINTSSTSMSTSMSTSTSTSTPTSSNLNVILESNTNTNTNPKFNFISNKNKNPISEMKYNKKTHQLEVDKDCLNRVPPTEMSIPVKNLIGNLTSVLTVLKDDRGETGFWFVLSDLSVRVEGVFRLKCSLFNPMRFVINNNSDCITNVFSNEFKVYSAKKFPGVLESTPLSRAFAGQSVQIHIRKDQKS</sequence>
<reference evidence="10" key="1">
    <citation type="submission" date="2016-05" db="EMBL/GenBank/DDBJ databases">
        <title>Comparative genomics of biotechnologically important yeasts.</title>
        <authorList>
            <consortium name="DOE Joint Genome Institute"/>
            <person name="Riley R."/>
            <person name="Haridas S."/>
            <person name="Wolfe K.H."/>
            <person name="Lopes M.R."/>
            <person name="Hittinger C.T."/>
            <person name="Goker M."/>
            <person name="Salamov A."/>
            <person name="Wisecaver J."/>
            <person name="Long T.M."/>
            <person name="Aerts A.L."/>
            <person name="Barry K."/>
            <person name="Choi C."/>
            <person name="Clum A."/>
            <person name="Coughlan A.Y."/>
            <person name="Deshpande S."/>
            <person name="Douglass A.P."/>
            <person name="Hanson S.J."/>
            <person name="Klenk H.-P."/>
            <person name="Labutti K."/>
            <person name="Lapidus A."/>
            <person name="Lindquist E."/>
            <person name="Lipzen A."/>
            <person name="Meier-Kolthoff J.P."/>
            <person name="Ohm R.A."/>
            <person name="Otillar R.P."/>
            <person name="Pangilinan J."/>
            <person name="Peng Y."/>
            <person name="Rokas A."/>
            <person name="Rosa C.A."/>
            <person name="Scheuner C."/>
            <person name="Sibirny A.A."/>
            <person name="Slot J.C."/>
            <person name="Stielow J.B."/>
            <person name="Sun H."/>
            <person name="Kurtzman C.P."/>
            <person name="Blackwell M."/>
            <person name="Grigoriev I.V."/>
            <person name="Jeffries T.W."/>
        </authorList>
    </citation>
    <scope>NUCLEOTIDE SEQUENCE [LARGE SCALE GENOMIC DNA]</scope>
    <source>
        <strain evidence="10">DSM 1968</strain>
    </source>
</reference>
<feature type="compositionally biased region" description="Low complexity" evidence="7">
    <location>
        <begin position="91"/>
        <end position="118"/>
    </location>
</feature>
<keyword evidence="5" id="KW-0539">Nucleus</keyword>
<evidence type="ECO:0000256" key="1">
    <source>
        <dbReference type="ARBA" id="ARBA00004123"/>
    </source>
</evidence>
<dbReference type="PANTHER" id="PTHR33572">
    <property type="entry name" value="SPORE DEVELOPMENT REGULATOR VOSA"/>
    <property type="match status" value="1"/>
</dbReference>
<evidence type="ECO:0000256" key="7">
    <source>
        <dbReference type="SAM" id="MobiDB-lite"/>
    </source>
</evidence>
<dbReference type="PROSITE" id="PS51821">
    <property type="entry name" value="VELVET"/>
    <property type="match status" value="1"/>
</dbReference>
<evidence type="ECO:0000259" key="8">
    <source>
        <dbReference type="PROSITE" id="PS51821"/>
    </source>
</evidence>
<dbReference type="InterPro" id="IPR037525">
    <property type="entry name" value="Velvet_dom"/>
</dbReference>
<dbReference type="EMBL" id="KV454484">
    <property type="protein sequence ID" value="ODV59985.1"/>
    <property type="molecule type" value="Genomic_DNA"/>
</dbReference>
<dbReference type="InParanoid" id="A0A1D2VED9"/>
<dbReference type="InterPro" id="IPR038491">
    <property type="entry name" value="Velvet_dom_sf"/>
</dbReference>
<evidence type="ECO:0000256" key="2">
    <source>
        <dbReference type="ARBA" id="ARBA00022969"/>
    </source>
</evidence>
<proteinExistence type="inferred from homology"/>
<dbReference type="Gene3D" id="2.60.40.3960">
    <property type="entry name" value="Velvet domain"/>
    <property type="match status" value="1"/>
</dbReference>
<keyword evidence="2" id="KW-0749">Sporulation</keyword>
<accession>A0A1D2VED9</accession>
<dbReference type="GO" id="GO:0030435">
    <property type="term" value="P:sporulation resulting in formation of a cellular spore"/>
    <property type="evidence" value="ECO:0007669"/>
    <property type="project" value="UniProtKB-KW"/>
</dbReference>
<dbReference type="AlphaFoldDB" id="A0A1D2VED9"/>
<dbReference type="STRING" id="1344418.A0A1D2VED9"/>
<feature type="domain" description="Velvet" evidence="8">
    <location>
        <begin position="6"/>
        <end position="275"/>
    </location>
</feature>
<evidence type="ECO:0000256" key="6">
    <source>
        <dbReference type="ARBA" id="ARBA00038045"/>
    </source>
</evidence>
<dbReference type="Proteomes" id="UP000095038">
    <property type="component" value="Unassembled WGS sequence"/>
</dbReference>
<gene>
    <name evidence="9" type="ORF">ASCRUDRAFT_71456</name>
</gene>
<dbReference type="GO" id="GO:0005634">
    <property type="term" value="C:nucleus"/>
    <property type="evidence" value="ECO:0007669"/>
    <property type="project" value="UniProtKB-SubCell"/>
</dbReference>
<organism evidence="9 10">
    <name type="scientific">Ascoidea rubescens DSM 1968</name>
    <dbReference type="NCBI Taxonomy" id="1344418"/>
    <lineage>
        <taxon>Eukaryota</taxon>
        <taxon>Fungi</taxon>
        <taxon>Dikarya</taxon>
        <taxon>Ascomycota</taxon>
        <taxon>Saccharomycotina</taxon>
        <taxon>Saccharomycetes</taxon>
        <taxon>Ascoideaceae</taxon>
        <taxon>Ascoidea</taxon>
    </lineage>
</organism>
<comment type="subcellular location">
    <subcellularLocation>
        <location evidence="1">Nucleus</location>
    </subcellularLocation>
</comment>
<dbReference type="RefSeq" id="XP_020046292.1">
    <property type="nucleotide sequence ID" value="XM_020191943.1"/>
</dbReference>
<dbReference type="OrthoDB" id="1746739at2759"/>
<feature type="region of interest" description="Disordered" evidence="7">
    <location>
        <begin position="84"/>
        <end position="118"/>
    </location>
</feature>
<protein>
    <recommendedName>
        <fullName evidence="8">Velvet domain-containing protein</fullName>
    </recommendedName>
</protein>
<keyword evidence="10" id="KW-1185">Reference proteome</keyword>
<evidence type="ECO:0000313" key="10">
    <source>
        <dbReference type="Proteomes" id="UP000095038"/>
    </source>
</evidence>
<dbReference type="GeneID" id="30965579"/>
<evidence type="ECO:0000313" key="9">
    <source>
        <dbReference type="EMBL" id="ODV59985.1"/>
    </source>
</evidence>
<evidence type="ECO:0000256" key="3">
    <source>
        <dbReference type="ARBA" id="ARBA00023015"/>
    </source>
</evidence>
<keyword evidence="4" id="KW-0804">Transcription</keyword>
<dbReference type="PANTHER" id="PTHR33572:SF3">
    <property type="entry name" value="VELVET COMPLEX SUBUNIT B"/>
    <property type="match status" value="1"/>
</dbReference>
<name>A0A1D2VED9_9ASCO</name>
<keyword evidence="3" id="KW-0805">Transcription regulation</keyword>
<evidence type="ECO:0000256" key="4">
    <source>
        <dbReference type="ARBA" id="ARBA00023163"/>
    </source>
</evidence>
<comment type="similarity">
    <text evidence="6">Belongs to the velvet family. VelB subfamily.</text>
</comment>
<evidence type="ECO:0000256" key="5">
    <source>
        <dbReference type="ARBA" id="ARBA00023242"/>
    </source>
</evidence>
<dbReference type="InterPro" id="IPR021740">
    <property type="entry name" value="Velvet"/>
</dbReference>
<dbReference type="Pfam" id="PF11754">
    <property type="entry name" value="Velvet"/>
    <property type="match status" value="1"/>
</dbReference>